<comment type="similarity">
    <text evidence="1">Belongs to the NADH:flavin oxidoreductase/NADH oxidase family.</text>
</comment>
<evidence type="ECO:0000256" key="4">
    <source>
        <dbReference type="ARBA" id="ARBA00023002"/>
    </source>
</evidence>
<dbReference type="GO" id="GO:0010181">
    <property type="term" value="F:FMN binding"/>
    <property type="evidence" value="ECO:0007669"/>
    <property type="project" value="InterPro"/>
</dbReference>
<evidence type="ECO:0000256" key="1">
    <source>
        <dbReference type="ARBA" id="ARBA00005979"/>
    </source>
</evidence>
<dbReference type="AlphaFoldDB" id="A0A8H3CUK0"/>
<evidence type="ECO:0000259" key="6">
    <source>
        <dbReference type="Pfam" id="PF00724"/>
    </source>
</evidence>
<dbReference type="InterPro" id="IPR013785">
    <property type="entry name" value="Aldolase_TIM"/>
</dbReference>
<dbReference type="GO" id="GO:0016491">
    <property type="term" value="F:oxidoreductase activity"/>
    <property type="evidence" value="ECO:0007669"/>
    <property type="project" value="UniProtKB-KW"/>
</dbReference>
<keyword evidence="5" id="KW-1133">Transmembrane helix</keyword>
<gene>
    <name evidence="7" type="ORF">RDB_LOCUS144268</name>
</gene>
<evidence type="ECO:0000313" key="7">
    <source>
        <dbReference type="EMBL" id="CAE6493914.1"/>
    </source>
</evidence>
<keyword evidence="5" id="KW-0472">Membrane</keyword>
<evidence type="ECO:0000256" key="2">
    <source>
        <dbReference type="ARBA" id="ARBA00022630"/>
    </source>
</evidence>
<feature type="transmembrane region" description="Helical" evidence="5">
    <location>
        <begin position="424"/>
        <end position="445"/>
    </location>
</feature>
<evidence type="ECO:0000256" key="3">
    <source>
        <dbReference type="ARBA" id="ARBA00022643"/>
    </source>
</evidence>
<dbReference type="InterPro" id="IPR051799">
    <property type="entry name" value="NADH_flavin_oxidoreductase"/>
</dbReference>
<feature type="domain" description="NADH:flavin oxidoreductase/NADH oxidase N-terminal" evidence="6">
    <location>
        <begin position="12"/>
        <end position="357"/>
    </location>
</feature>
<evidence type="ECO:0000256" key="5">
    <source>
        <dbReference type="SAM" id="Phobius"/>
    </source>
</evidence>
<evidence type="ECO:0000313" key="8">
    <source>
        <dbReference type="Proteomes" id="UP000663888"/>
    </source>
</evidence>
<organism evidence="7 8">
    <name type="scientific">Rhizoctonia solani</name>
    <dbReference type="NCBI Taxonomy" id="456999"/>
    <lineage>
        <taxon>Eukaryota</taxon>
        <taxon>Fungi</taxon>
        <taxon>Dikarya</taxon>
        <taxon>Basidiomycota</taxon>
        <taxon>Agaricomycotina</taxon>
        <taxon>Agaricomycetes</taxon>
        <taxon>Cantharellales</taxon>
        <taxon>Ceratobasidiaceae</taxon>
        <taxon>Rhizoctonia</taxon>
    </lineage>
</organism>
<dbReference type="Pfam" id="PF00724">
    <property type="entry name" value="Oxidored_FMN"/>
    <property type="match status" value="1"/>
</dbReference>
<dbReference type="SUPFAM" id="SSF51395">
    <property type="entry name" value="FMN-linked oxidoreductases"/>
    <property type="match status" value="1"/>
</dbReference>
<name>A0A8H3CUK0_9AGAM</name>
<dbReference type="PANTHER" id="PTHR43656:SF2">
    <property type="entry name" value="BINDING OXIDOREDUCTASE, PUTATIVE (AFU_ORTHOLOGUE AFUA_2G08260)-RELATED"/>
    <property type="match status" value="1"/>
</dbReference>
<accession>A0A8H3CUK0</accession>
<keyword evidence="5" id="KW-0812">Transmembrane</keyword>
<proteinExistence type="inferred from homology"/>
<keyword evidence="3" id="KW-0288">FMN</keyword>
<reference evidence="7" key="1">
    <citation type="submission" date="2021-01" db="EMBL/GenBank/DDBJ databases">
        <authorList>
            <person name="Kaushik A."/>
        </authorList>
    </citation>
    <scope>NUCLEOTIDE SEQUENCE</scope>
    <source>
        <strain evidence="7">AG4-R118</strain>
    </source>
</reference>
<sequence>MDDSICLPCGRELRNCFVKAAMYEAMANFGGGPPTQQHYELYSRWAAGGWGMIITGNVQVCHSHLTLGRDITLPKNAAEMERFKRWSRSMKLSSEAGPVAIMQLSHAGRQSPRFLGGRTPWTPPSAPSAQPMAPREGILSRLVFSLLFQRPHPLDSIGIESVISAFVCGATVACDSGFDGIQLHASHGYLLSQFLSVKCNRRADGYGPPNELKLLHDIVSAIRTEPRIPDSFVIGVKLNAGDYAGDQVTEEHALSHVRSIAAWQQVDFLEISGGDYESPDFMARGNPRQAFFSTFSRKALELISGTEHHRPKIMLTGSIRSVDAIEDCLARKHAELIGIGRPAILYPDLARRIITSREFPPISALPALPPSVSNVVRVKLVGAGLDTAVWVRAMKRIACGDNRRLEGNVLDAFLHLLSGPTLTFTLWELSLALVVIFVALALMFCST</sequence>
<keyword evidence="2" id="KW-0285">Flavoprotein</keyword>
<comment type="caution">
    <text evidence="7">The sequence shown here is derived from an EMBL/GenBank/DDBJ whole genome shotgun (WGS) entry which is preliminary data.</text>
</comment>
<dbReference type="Gene3D" id="3.20.20.70">
    <property type="entry name" value="Aldolase class I"/>
    <property type="match status" value="1"/>
</dbReference>
<dbReference type="PANTHER" id="PTHR43656">
    <property type="entry name" value="BINDING OXIDOREDUCTASE, PUTATIVE (AFU_ORTHOLOGUE AFUA_2G08260)-RELATED"/>
    <property type="match status" value="1"/>
</dbReference>
<dbReference type="EMBL" id="CAJMWX010001525">
    <property type="protein sequence ID" value="CAE6493914.1"/>
    <property type="molecule type" value="Genomic_DNA"/>
</dbReference>
<dbReference type="InterPro" id="IPR001155">
    <property type="entry name" value="OxRdtase_FMN_N"/>
</dbReference>
<dbReference type="Proteomes" id="UP000663888">
    <property type="component" value="Unassembled WGS sequence"/>
</dbReference>
<keyword evidence="4" id="KW-0560">Oxidoreductase</keyword>
<protein>
    <recommendedName>
        <fullName evidence="6">NADH:flavin oxidoreductase/NADH oxidase N-terminal domain-containing protein</fullName>
    </recommendedName>
</protein>